<keyword evidence="5" id="KW-0804">Transcription</keyword>
<dbReference type="EMBL" id="WJBH02000005">
    <property type="protein sequence ID" value="KAI9558273.1"/>
    <property type="molecule type" value="Genomic_DNA"/>
</dbReference>
<dbReference type="Proteomes" id="UP000820818">
    <property type="component" value="Linkage Group LG5"/>
</dbReference>
<evidence type="ECO:0000256" key="3">
    <source>
        <dbReference type="ARBA" id="ARBA00022491"/>
    </source>
</evidence>
<accession>A0AAD5LID8</accession>
<feature type="compositionally biased region" description="Polar residues" evidence="7">
    <location>
        <begin position="720"/>
        <end position="732"/>
    </location>
</feature>
<comment type="caution">
    <text evidence="9">The sequence shown here is derived from an EMBL/GenBank/DDBJ whole genome shotgun (WGS) entry which is preliminary data.</text>
</comment>
<feature type="compositionally biased region" description="Polar residues" evidence="7">
    <location>
        <begin position="590"/>
        <end position="616"/>
    </location>
</feature>
<keyword evidence="10" id="KW-1185">Reference proteome</keyword>
<name>A0AAD5LID8_9CRUS</name>
<dbReference type="InterPro" id="IPR024137">
    <property type="entry name" value="His_deAcase_cplx_SAP130"/>
</dbReference>
<evidence type="ECO:0000256" key="1">
    <source>
        <dbReference type="ARBA" id="ARBA00004123"/>
    </source>
</evidence>
<feature type="region of interest" description="Disordered" evidence="7">
    <location>
        <begin position="488"/>
        <end position="514"/>
    </location>
</feature>
<dbReference type="GO" id="GO:0070822">
    <property type="term" value="C:Sin3-type complex"/>
    <property type="evidence" value="ECO:0007669"/>
    <property type="project" value="TreeGrafter"/>
</dbReference>
<comment type="similarity">
    <text evidence="2">Belongs to the SAP130 family.</text>
</comment>
<keyword evidence="3" id="KW-0678">Repressor</keyword>
<feature type="region of interest" description="Disordered" evidence="7">
    <location>
        <begin position="650"/>
        <end position="732"/>
    </location>
</feature>
<evidence type="ECO:0000313" key="9">
    <source>
        <dbReference type="EMBL" id="KAI9558273.1"/>
    </source>
</evidence>
<protein>
    <recommendedName>
        <fullName evidence="8">Histone deacetylase complex subunit SAP130 C-terminal domain-containing protein</fullName>
    </recommendedName>
</protein>
<keyword evidence="4" id="KW-0805">Transcription regulation</keyword>
<keyword evidence="6" id="KW-0539">Nucleus</keyword>
<dbReference type="InterPro" id="IPR031963">
    <property type="entry name" value="SAP130_C"/>
</dbReference>
<dbReference type="PANTHER" id="PTHR13497:SF3">
    <property type="entry name" value="HISTONE DEACETYLASE COMPLEX SUBUNIT SAP130"/>
    <property type="match status" value="1"/>
</dbReference>
<reference evidence="9 10" key="1">
    <citation type="submission" date="2022-05" db="EMBL/GenBank/DDBJ databases">
        <title>A multi-omics perspective on studying reproductive biology in Daphnia sinensis.</title>
        <authorList>
            <person name="Jia J."/>
        </authorList>
    </citation>
    <scope>NUCLEOTIDE SEQUENCE [LARGE SCALE GENOMIC DNA]</scope>
    <source>
        <strain evidence="9 10">WSL</strain>
    </source>
</reference>
<sequence>MLNFRSILRFVPRINWSSLPIKEMSASHTKQSSAQGADNNIELQAQPMDLAHKSSPMISSSGSATSVTNRTVGEAAKPIFLVKPSGSPLPTITGSGMSLASTSGPSPTLSTIVQNSPVSVAVTVPIPMTKFQAAIRPGATVTLAPRVVPAALVTTSGTYTNLSSHVPKGPAAVASIAIPRSAVASAAIIRPTPSVSPAISQVTGFTVSNRAVRPTSSAGVRPNSVDVGIGAAGTLSGTWVTVTQGTAVIQPPPVPTLYKATTNAAANTSVKSTTNLVLATGHKSAPQLTPAPSANSISIIGPPRASIPSPASNITLFSVRGSSNQTVVNSRVPPNPNMTVGPRPGPEIIKSTSALLQTASQRPSSMMITSTPSVQNVEKHFIKTAAGSATTSISANANNPGSSQARSSINAPVQIAARTVSQVGVIPLTSANSLITANSGVTPVMFTGGLKNIVPLSTVTAVGKVGQQSIAVQFPQMSIPAVGTKIGNSPQPPVVTGTRSAVSNSSVGSGGAPGNSRTYLVTTQAPPSAPVPVAKVLPQPVVSTATAIGSSASKTVNVTSNNMPSVSSSNETTGTTSSGASIGTYLHAGSRTSTATTENSGNQVTYPIVTQPNTPSKLIGTSPRPSILRKRDYEGVPLKAQKNLTTTLTSMTSVATTTPTSSSTASVSSTPAISPPSPRRLDLGITLGGPNGDSSRSSSGGSTTLSASSSPGIPPDPDESNPTTSVTTSQGSAILGKALSGIQVKQEMLENSETSGAISSLMRMSSSSSFVHPVTTEVQMSPRKKPRKQQLLGQELQEVRSSDEEVHTGVIVKEFKIEPSVKPEVKEAVAVMKRPRVSLISSYRQTWKPRNHHFTRYSDVKLKDERRPTVTDLANQKQILQKVHGWKVFHLTAQIEEMAHSESQVHERLSLVLGMMEKLGAGKSIDRDLMRVNELIKGNLQRSKVIQDGLEDSKNQVQKLFDHKPRAEEIIQRYMYKRLAKKREKL</sequence>
<feature type="compositionally biased region" description="Low complexity" evidence="7">
    <location>
        <begin position="650"/>
        <end position="672"/>
    </location>
</feature>
<evidence type="ECO:0000256" key="5">
    <source>
        <dbReference type="ARBA" id="ARBA00023163"/>
    </source>
</evidence>
<evidence type="ECO:0000256" key="6">
    <source>
        <dbReference type="ARBA" id="ARBA00023242"/>
    </source>
</evidence>
<evidence type="ECO:0000313" key="10">
    <source>
        <dbReference type="Proteomes" id="UP000820818"/>
    </source>
</evidence>
<dbReference type="Pfam" id="PF16014">
    <property type="entry name" value="SAP130_C"/>
    <property type="match status" value="1"/>
</dbReference>
<comment type="subcellular location">
    <subcellularLocation>
        <location evidence="1">Nucleus</location>
    </subcellularLocation>
</comment>
<gene>
    <name evidence="9" type="ORF">GHT06_015026</name>
</gene>
<feature type="compositionally biased region" description="Low complexity" evidence="7">
    <location>
        <begin position="565"/>
        <end position="584"/>
    </location>
</feature>
<evidence type="ECO:0000256" key="7">
    <source>
        <dbReference type="SAM" id="MobiDB-lite"/>
    </source>
</evidence>
<evidence type="ECO:0000256" key="4">
    <source>
        <dbReference type="ARBA" id="ARBA00023015"/>
    </source>
</evidence>
<proteinExistence type="inferred from homology"/>
<dbReference type="PANTHER" id="PTHR13497">
    <property type="entry name" value="HISTONE DEACETYLASE COMPLEX SUBUNIT SAP130"/>
    <property type="match status" value="1"/>
</dbReference>
<organism evidence="9 10">
    <name type="scientific">Daphnia sinensis</name>
    <dbReference type="NCBI Taxonomy" id="1820382"/>
    <lineage>
        <taxon>Eukaryota</taxon>
        <taxon>Metazoa</taxon>
        <taxon>Ecdysozoa</taxon>
        <taxon>Arthropoda</taxon>
        <taxon>Crustacea</taxon>
        <taxon>Branchiopoda</taxon>
        <taxon>Diplostraca</taxon>
        <taxon>Cladocera</taxon>
        <taxon>Anomopoda</taxon>
        <taxon>Daphniidae</taxon>
        <taxon>Daphnia</taxon>
        <taxon>Daphnia similis group</taxon>
    </lineage>
</organism>
<feature type="compositionally biased region" description="Low complexity" evidence="7">
    <location>
        <begin position="692"/>
        <end position="711"/>
    </location>
</feature>
<dbReference type="GO" id="GO:0000122">
    <property type="term" value="P:negative regulation of transcription by RNA polymerase II"/>
    <property type="evidence" value="ECO:0007669"/>
    <property type="project" value="TreeGrafter"/>
</dbReference>
<evidence type="ECO:0000256" key="2">
    <source>
        <dbReference type="ARBA" id="ARBA00007859"/>
    </source>
</evidence>
<feature type="region of interest" description="Disordered" evidence="7">
    <location>
        <begin position="559"/>
        <end position="634"/>
    </location>
</feature>
<evidence type="ECO:0000259" key="8">
    <source>
        <dbReference type="Pfam" id="PF16014"/>
    </source>
</evidence>
<feature type="domain" description="Histone deacetylase complex subunit SAP130 C-terminal" evidence="8">
    <location>
        <begin position="651"/>
        <end position="967"/>
    </location>
</feature>
<dbReference type="AlphaFoldDB" id="A0AAD5LID8"/>